<accession>A0A916NPM6</accession>
<feature type="active site" description="Proton acceptor" evidence="4">
    <location>
        <position position="267"/>
    </location>
</feature>
<dbReference type="HAMAP" id="MF_00470">
    <property type="entry name" value="MenC_1"/>
    <property type="match status" value="1"/>
</dbReference>
<dbReference type="EMBL" id="CAJVAP010000043">
    <property type="protein sequence ID" value="CAG7622119.1"/>
    <property type="molecule type" value="Genomic_DNA"/>
</dbReference>
<dbReference type="PANTHER" id="PTHR48073">
    <property type="entry name" value="O-SUCCINYLBENZOATE SYNTHASE-RELATED"/>
    <property type="match status" value="1"/>
</dbReference>
<dbReference type="CDD" id="cd03320">
    <property type="entry name" value="OSBS"/>
    <property type="match status" value="1"/>
</dbReference>
<reference evidence="7" key="1">
    <citation type="submission" date="2021-06" db="EMBL/GenBank/DDBJ databases">
        <authorList>
            <person name="Criscuolo A."/>
        </authorList>
    </citation>
    <scope>NUCLEOTIDE SEQUENCE</scope>
    <source>
        <strain evidence="7">CIP111803</strain>
    </source>
</reference>
<dbReference type="SFLD" id="SFLDG00180">
    <property type="entry name" value="muconate_cycloisomerase"/>
    <property type="match status" value="1"/>
</dbReference>
<keyword evidence="2 4" id="KW-0460">Magnesium</keyword>
<dbReference type="GO" id="GO:0009234">
    <property type="term" value="P:menaquinone biosynthetic process"/>
    <property type="evidence" value="ECO:0007669"/>
    <property type="project" value="UniProtKB-UniRule"/>
</dbReference>
<feature type="domain" description="Mandelate racemase/muconate lactonizing enzyme C-terminal" evidence="6">
    <location>
        <begin position="105"/>
        <end position="237"/>
    </location>
</feature>
<evidence type="ECO:0000313" key="7">
    <source>
        <dbReference type="EMBL" id="CAG7622119.1"/>
    </source>
</evidence>
<evidence type="ECO:0000313" key="8">
    <source>
        <dbReference type="Proteomes" id="UP000693892"/>
    </source>
</evidence>
<comment type="caution">
    <text evidence="7">The sequence shown here is derived from an EMBL/GenBank/DDBJ whole genome shotgun (WGS) entry which is preliminary data.</text>
</comment>
<evidence type="ECO:0000256" key="1">
    <source>
        <dbReference type="ARBA" id="ARBA00022723"/>
    </source>
</evidence>
<comment type="pathway">
    <text evidence="4">Quinol/quinone metabolism; 1,4-dihydroxy-2-naphthoate biosynthesis; 1,4-dihydroxy-2-naphthoate from chorismate: step 4/7.</text>
</comment>
<proteinExistence type="inferred from homology"/>
<feature type="binding site" evidence="4">
    <location>
        <position position="155"/>
    </location>
    <ligand>
        <name>Mg(2+)</name>
        <dbReference type="ChEBI" id="CHEBI:18420"/>
    </ligand>
</feature>
<dbReference type="AlphaFoldDB" id="A0A916NPM6"/>
<evidence type="ECO:0000256" key="2">
    <source>
        <dbReference type="ARBA" id="ARBA00022842"/>
    </source>
</evidence>
<dbReference type="SFLD" id="SFLDF00009">
    <property type="entry name" value="o-succinylbenzoate_synthase"/>
    <property type="match status" value="1"/>
</dbReference>
<keyword evidence="1 4" id="KW-0479">Metal-binding</keyword>
<dbReference type="Pfam" id="PF13378">
    <property type="entry name" value="MR_MLE_C"/>
    <property type="match status" value="2"/>
</dbReference>
<feature type="region of interest" description="Disordered" evidence="5">
    <location>
        <begin position="177"/>
        <end position="207"/>
    </location>
</feature>
<comment type="cofactor">
    <cofactor evidence="4">
        <name>a divalent metal cation</name>
        <dbReference type="ChEBI" id="CHEBI:60240"/>
    </cofactor>
</comment>
<evidence type="ECO:0000259" key="6">
    <source>
        <dbReference type="SMART" id="SM00922"/>
    </source>
</evidence>
<dbReference type="EC" id="4.2.1.113" evidence="4"/>
<dbReference type="InterPro" id="IPR029065">
    <property type="entry name" value="Enolase_C-like"/>
</dbReference>
<dbReference type="SMART" id="SM00922">
    <property type="entry name" value="MR_MLE"/>
    <property type="match status" value="1"/>
</dbReference>
<feature type="compositionally biased region" description="Low complexity" evidence="5">
    <location>
        <begin position="177"/>
        <end position="204"/>
    </location>
</feature>
<comment type="catalytic activity">
    <reaction evidence="4">
        <text>(1R,6R)-6-hydroxy-2-succinyl-cyclohexa-2,4-diene-1-carboxylate = 2-succinylbenzoate + H2O</text>
        <dbReference type="Rhea" id="RHEA:10196"/>
        <dbReference type="ChEBI" id="CHEBI:15377"/>
        <dbReference type="ChEBI" id="CHEBI:18325"/>
        <dbReference type="ChEBI" id="CHEBI:58689"/>
        <dbReference type="EC" id="4.2.1.113"/>
    </reaction>
</comment>
<feature type="binding site" evidence="4">
    <location>
        <position position="243"/>
    </location>
    <ligand>
        <name>Mg(2+)</name>
        <dbReference type="ChEBI" id="CHEBI:18420"/>
    </ligand>
</feature>
<organism evidence="7 8">
    <name type="scientific">Leucobacter soli</name>
    <dbReference type="NCBI Taxonomy" id="2812850"/>
    <lineage>
        <taxon>Bacteria</taxon>
        <taxon>Bacillati</taxon>
        <taxon>Actinomycetota</taxon>
        <taxon>Actinomycetes</taxon>
        <taxon>Micrococcales</taxon>
        <taxon>Microbacteriaceae</taxon>
        <taxon>Leucobacter</taxon>
    </lineage>
</organism>
<comment type="similarity">
    <text evidence="4">Belongs to the mandelate racemase/muconate lactonizing enzyme family. MenC type 1 subfamily.</text>
</comment>
<gene>
    <name evidence="4 7" type="primary">menC</name>
    <name evidence="7" type="ORF">LEUCIP111803_02482</name>
</gene>
<dbReference type="GO" id="GO:0043748">
    <property type="term" value="F:O-succinylbenzoate synthase activity"/>
    <property type="evidence" value="ECO:0007669"/>
    <property type="project" value="UniProtKB-EC"/>
</dbReference>
<dbReference type="InterPro" id="IPR013342">
    <property type="entry name" value="Mandelate_racemase_C"/>
</dbReference>
<evidence type="ECO:0000256" key="4">
    <source>
        <dbReference type="HAMAP-Rule" id="MF_00470"/>
    </source>
</evidence>
<comment type="function">
    <text evidence="4">Converts 2-succinyl-6-hydroxy-2,4-cyclohexadiene-1-carboxylate (SHCHC) to 2-succinylbenzoate (OSB).</text>
</comment>
<dbReference type="PANTHER" id="PTHR48073:SF2">
    <property type="entry name" value="O-SUCCINYLBENZOATE SYNTHASE"/>
    <property type="match status" value="1"/>
</dbReference>
<keyword evidence="8" id="KW-1185">Reference proteome</keyword>
<name>A0A916NPM6_9MICO</name>
<keyword evidence="4" id="KW-0474">Menaquinone biosynthesis</keyword>
<keyword evidence="3 4" id="KW-0456">Lyase</keyword>
<dbReference type="Proteomes" id="UP000693892">
    <property type="component" value="Unassembled WGS sequence"/>
</dbReference>
<dbReference type="Pfam" id="PF18374">
    <property type="entry name" value="Enolase_like_N"/>
    <property type="match status" value="1"/>
</dbReference>
<evidence type="ECO:0000256" key="3">
    <source>
        <dbReference type="ARBA" id="ARBA00023239"/>
    </source>
</evidence>
<evidence type="ECO:0000256" key="5">
    <source>
        <dbReference type="SAM" id="MobiDB-lite"/>
    </source>
</evidence>
<comment type="pathway">
    <text evidence="4">Quinol/quinone metabolism; menaquinone biosynthesis.</text>
</comment>
<dbReference type="SFLD" id="SFLDS00001">
    <property type="entry name" value="Enolase"/>
    <property type="match status" value="1"/>
</dbReference>
<feature type="active site" description="Proton donor" evidence="4">
    <location>
        <position position="124"/>
    </location>
</feature>
<sequence>MKDQPALPAIDVRLGELQGELLNELLDRARVVAIPTRTRFRGITVREAVLFDAPNGASEFSPFPEYDDAEAAAWLAAAIEFGWAELPPIRRERIPVNATVPAVPAEEVPGVLARFPGCRTAKVKVAERGQSLTDDVARVRAVRAEMGPDARIRVDANGGWSLAEAETALRALVEAAGATDSTASTTDTAPEGSTGADAGTNTGADARDPEAAGLEYAEQPCSSVAELAELRTRLEGLVRIAADESVRKAEDPLAVARTGAADLIVVKAQPLGGIARALDIVAEAGLPVVVSSALDTSVGIGMGLHLAAALPDGALAGACGLGTVGLLTGDITRDSLLPQNGELPVRRPALDPELLDRYAASPDRDAWWRERIARCLGRLTAPTA</sequence>
<dbReference type="InterPro" id="IPR010196">
    <property type="entry name" value="OSB_synthase_MenC1"/>
</dbReference>
<dbReference type="GO" id="GO:0000287">
    <property type="term" value="F:magnesium ion binding"/>
    <property type="evidence" value="ECO:0007669"/>
    <property type="project" value="UniProtKB-UniRule"/>
</dbReference>
<feature type="binding site" evidence="4">
    <location>
        <position position="218"/>
    </location>
    <ligand>
        <name>Mg(2+)</name>
        <dbReference type="ChEBI" id="CHEBI:18420"/>
    </ligand>
</feature>
<protein>
    <recommendedName>
        <fullName evidence="4">o-succinylbenzoate synthase</fullName>
        <shortName evidence="4">OSB synthase</shortName>
        <shortName evidence="4">OSBS</shortName>
        <ecNumber evidence="4">4.2.1.113</ecNumber>
    </recommendedName>
    <alternativeName>
        <fullName evidence="4">4-(2'-carboxyphenyl)-4-oxybutyric acid synthase</fullName>
    </alternativeName>
    <alternativeName>
        <fullName evidence="4">o-succinylbenzoic acid synthase</fullName>
    </alternativeName>
</protein>